<gene>
    <name evidence="1" type="ORF">RMSM_05509</name>
</gene>
<dbReference type="PANTHER" id="PTHR40050">
    <property type="entry name" value="INNER SPORE COAT PROTEIN H"/>
    <property type="match status" value="1"/>
</dbReference>
<evidence type="ECO:0000313" key="2">
    <source>
        <dbReference type="Proteomes" id="UP000011991"/>
    </source>
</evidence>
<dbReference type="AlphaFoldDB" id="M5RDK7"/>
<keyword evidence="1" id="KW-0167">Capsid protein</keyword>
<keyword evidence="1" id="KW-0946">Virion</keyword>
<name>M5RDK7_9BACT</name>
<dbReference type="EMBL" id="ANOG01000781">
    <property type="protein sequence ID" value="EMI17563.1"/>
    <property type="molecule type" value="Genomic_DNA"/>
</dbReference>
<protein>
    <submittedName>
        <fullName evidence="1">Spore coat protein CotH domain protein</fullName>
    </submittedName>
</protein>
<reference evidence="1 2" key="1">
    <citation type="journal article" date="2013" name="Mar. Genomics">
        <title>Expression of sulfatases in Rhodopirellula baltica and the diversity of sulfatases in the genus Rhodopirellula.</title>
        <authorList>
            <person name="Wegner C.E."/>
            <person name="Richter-Heitmann T."/>
            <person name="Klindworth A."/>
            <person name="Klockow C."/>
            <person name="Richter M."/>
            <person name="Achstetter T."/>
            <person name="Glockner F.O."/>
            <person name="Harder J."/>
        </authorList>
    </citation>
    <scope>NUCLEOTIDE SEQUENCE [LARGE SCALE GENOMIC DNA]</scope>
    <source>
        <strain evidence="1 2">SM1</strain>
    </source>
</reference>
<evidence type="ECO:0000313" key="1">
    <source>
        <dbReference type="EMBL" id="EMI17563.1"/>
    </source>
</evidence>
<dbReference type="Pfam" id="PF08757">
    <property type="entry name" value="CotH"/>
    <property type="match status" value="1"/>
</dbReference>
<proteinExistence type="predicted"/>
<sequence>MRGHATSPGTPGPAVAPADVANYPDKPLYDTTVLRTVFLDFDNEDWEQELEDFHGTDVDVAAQMQVDGKVYPNVGVHFRGMSSYGHVSRGSKRPFNVSLDMADEDQRIYGYKTLNLLNCHGDPSMMSSVVYSHIARQYIPTPKANFVHVVINGESWGVYVSVQQFDKLFLQENFGASKGTRWKVSGNPNADGGLRYLGTDLDEYKSRYEMKSNDGKKAWKALVELCQTLNETPLEELESALDPILD</sequence>
<dbReference type="Proteomes" id="UP000011991">
    <property type="component" value="Unassembled WGS sequence"/>
</dbReference>
<organism evidence="1 2">
    <name type="scientific">Rhodopirellula maiorica SM1</name>
    <dbReference type="NCBI Taxonomy" id="1265738"/>
    <lineage>
        <taxon>Bacteria</taxon>
        <taxon>Pseudomonadati</taxon>
        <taxon>Planctomycetota</taxon>
        <taxon>Planctomycetia</taxon>
        <taxon>Pirellulales</taxon>
        <taxon>Pirellulaceae</taxon>
        <taxon>Novipirellula</taxon>
    </lineage>
</organism>
<feature type="non-terminal residue" evidence="1">
    <location>
        <position position="246"/>
    </location>
</feature>
<keyword evidence="2" id="KW-1185">Reference proteome</keyword>
<comment type="caution">
    <text evidence="1">The sequence shown here is derived from an EMBL/GenBank/DDBJ whole genome shotgun (WGS) entry which is preliminary data.</text>
</comment>
<accession>M5RDK7</accession>
<dbReference type="PANTHER" id="PTHR40050:SF1">
    <property type="entry name" value="INNER SPORE COAT PROTEIN H"/>
    <property type="match status" value="1"/>
</dbReference>
<dbReference type="InterPro" id="IPR014867">
    <property type="entry name" value="Spore_coat_CotH_CotH2/3/7"/>
</dbReference>